<dbReference type="Pfam" id="PF00348">
    <property type="entry name" value="polyprenyl_synt"/>
    <property type="match status" value="1"/>
</dbReference>
<comment type="caution">
    <text evidence="8">The sequence shown here is derived from an EMBL/GenBank/DDBJ whole genome shotgun (WGS) entry which is preliminary data.</text>
</comment>
<dbReference type="FunFam" id="1.10.600.10:FF:000001">
    <property type="entry name" value="Geranylgeranyl diphosphate synthase"/>
    <property type="match status" value="1"/>
</dbReference>
<evidence type="ECO:0000256" key="1">
    <source>
        <dbReference type="ARBA" id="ARBA00001946"/>
    </source>
</evidence>
<dbReference type="NCBIfam" id="NF045485">
    <property type="entry name" value="FPPsyn"/>
    <property type="match status" value="1"/>
</dbReference>
<dbReference type="CDD" id="cd00685">
    <property type="entry name" value="Trans_IPPS_HT"/>
    <property type="match status" value="1"/>
</dbReference>
<evidence type="ECO:0000256" key="5">
    <source>
        <dbReference type="ARBA" id="ARBA00022842"/>
    </source>
</evidence>
<evidence type="ECO:0000313" key="8">
    <source>
        <dbReference type="EMBL" id="ETD69188.1"/>
    </source>
</evidence>
<reference evidence="8 9" key="1">
    <citation type="submission" date="2013-11" db="EMBL/GenBank/DDBJ databases">
        <title>Genomic analysis of Pelistega sp. HM-7.</title>
        <authorList>
            <person name="Kumbhare S.V."/>
            <person name="Shetty S.A."/>
            <person name="Sharma O."/>
            <person name="Dhotre D.P."/>
        </authorList>
    </citation>
    <scope>NUCLEOTIDE SEQUENCE [LARGE SCALE GENOMIC DNA]</scope>
    <source>
        <strain evidence="8 9">HM-7</strain>
    </source>
</reference>
<evidence type="ECO:0000256" key="7">
    <source>
        <dbReference type="RuleBase" id="RU004466"/>
    </source>
</evidence>
<dbReference type="AlphaFoldDB" id="V8FZR7"/>
<dbReference type="PROSITE" id="PS00723">
    <property type="entry name" value="POLYPRENYL_SYNTHASE_1"/>
    <property type="match status" value="1"/>
</dbReference>
<accession>V8FZR7</accession>
<dbReference type="SFLD" id="SFLDG01017">
    <property type="entry name" value="Polyprenyl_Transferase_Like"/>
    <property type="match status" value="1"/>
</dbReference>
<dbReference type="Proteomes" id="UP000018766">
    <property type="component" value="Unassembled WGS sequence"/>
</dbReference>
<keyword evidence="4" id="KW-0479">Metal-binding</keyword>
<dbReference type="GO" id="GO:0046872">
    <property type="term" value="F:metal ion binding"/>
    <property type="evidence" value="ECO:0007669"/>
    <property type="project" value="UniProtKB-KW"/>
</dbReference>
<organism evidence="8 9">
    <name type="scientific">Pelistega indica</name>
    <dbReference type="NCBI Taxonomy" id="1414851"/>
    <lineage>
        <taxon>Bacteria</taxon>
        <taxon>Pseudomonadati</taxon>
        <taxon>Pseudomonadota</taxon>
        <taxon>Betaproteobacteria</taxon>
        <taxon>Burkholderiales</taxon>
        <taxon>Alcaligenaceae</taxon>
        <taxon>Pelistega</taxon>
    </lineage>
</organism>
<dbReference type="Gene3D" id="1.10.600.10">
    <property type="entry name" value="Farnesyl Diphosphate Synthase"/>
    <property type="match status" value="1"/>
</dbReference>
<evidence type="ECO:0000313" key="9">
    <source>
        <dbReference type="Proteomes" id="UP000018766"/>
    </source>
</evidence>
<dbReference type="PANTHER" id="PTHR43281:SF1">
    <property type="entry name" value="FARNESYL DIPHOSPHATE SYNTHASE"/>
    <property type="match status" value="1"/>
</dbReference>
<dbReference type="OrthoDB" id="9805316at2"/>
<dbReference type="InterPro" id="IPR008949">
    <property type="entry name" value="Isoprenoid_synthase_dom_sf"/>
</dbReference>
<dbReference type="PROSITE" id="PS00444">
    <property type="entry name" value="POLYPRENYL_SYNTHASE_2"/>
    <property type="match status" value="1"/>
</dbReference>
<dbReference type="GO" id="GO:0016114">
    <property type="term" value="P:terpenoid biosynthetic process"/>
    <property type="evidence" value="ECO:0007669"/>
    <property type="project" value="UniProtKB-ARBA"/>
</dbReference>
<dbReference type="SFLD" id="SFLDS00005">
    <property type="entry name" value="Isoprenoid_Synthase_Type_I"/>
    <property type="match status" value="1"/>
</dbReference>
<dbReference type="GO" id="GO:0005737">
    <property type="term" value="C:cytoplasm"/>
    <property type="evidence" value="ECO:0007669"/>
    <property type="project" value="UniProtKB-ARBA"/>
</dbReference>
<evidence type="ECO:0000256" key="2">
    <source>
        <dbReference type="ARBA" id="ARBA00006706"/>
    </source>
</evidence>
<evidence type="ECO:0000256" key="6">
    <source>
        <dbReference type="ARBA" id="ARBA00023229"/>
    </source>
</evidence>
<evidence type="ECO:0000256" key="3">
    <source>
        <dbReference type="ARBA" id="ARBA00022679"/>
    </source>
</evidence>
<dbReference type="SUPFAM" id="SSF48576">
    <property type="entry name" value="Terpenoid synthases"/>
    <property type="match status" value="1"/>
</dbReference>
<keyword evidence="5" id="KW-0460">Magnesium</keyword>
<gene>
    <name evidence="8" type="ORF">V757_09305</name>
</gene>
<dbReference type="InterPro" id="IPR000092">
    <property type="entry name" value="Polyprenyl_synt"/>
</dbReference>
<dbReference type="InterPro" id="IPR053378">
    <property type="entry name" value="Prenyl_diphosphate_synthase"/>
</dbReference>
<proteinExistence type="inferred from homology"/>
<comment type="similarity">
    <text evidence="2 7">Belongs to the FPP/GGPP synthase family.</text>
</comment>
<evidence type="ECO:0000256" key="4">
    <source>
        <dbReference type="ARBA" id="ARBA00022723"/>
    </source>
</evidence>
<sequence>MNSSTLNFSSWLSETVSSVEQHLQHYMPAVDVLPEVLHEAMRYAVLGPGKRIRAALVYASGLACMNSAMLEEQQKQNLSFAAAAVELIHAYSLVHDDLPCMDDDDMRRGRPTTHIQYGEAMALLAADALQPLAFDQLAQMHIDPLSIVQAIRVLSEAAGSRGMVGGQVIDVANVGNLLELSQLQKMHQMKTGAMIEASVRLGAIAAGANNDLTAQLNRYAVAIGLAFQVVDDILDATADTQSLGKTAGKDAQNNKPTYVSLMGLEASKAFAHQLYNEALVAIDSLGYQAQRLRELADFIIRRNY</sequence>
<keyword evidence="9" id="KW-1185">Reference proteome</keyword>
<keyword evidence="6" id="KW-0414">Isoprene biosynthesis</keyword>
<keyword evidence="3 7" id="KW-0808">Transferase</keyword>
<dbReference type="InterPro" id="IPR033749">
    <property type="entry name" value="Polyprenyl_synt_CS"/>
</dbReference>
<dbReference type="RefSeq" id="WP_023951986.1">
    <property type="nucleotide sequence ID" value="NZ_AYSV01000098.1"/>
</dbReference>
<comment type="cofactor">
    <cofactor evidence="1">
        <name>Mg(2+)</name>
        <dbReference type="ChEBI" id="CHEBI:18420"/>
    </cofactor>
</comment>
<dbReference type="GO" id="GO:0004659">
    <property type="term" value="F:prenyltransferase activity"/>
    <property type="evidence" value="ECO:0007669"/>
    <property type="project" value="InterPro"/>
</dbReference>
<dbReference type="EMBL" id="AYSV01000098">
    <property type="protein sequence ID" value="ETD69188.1"/>
    <property type="molecule type" value="Genomic_DNA"/>
</dbReference>
<name>V8FZR7_9BURK</name>
<protein>
    <submittedName>
        <fullName evidence="8">Geranyltranstransferase</fullName>
    </submittedName>
</protein>
<dbReference type="PATRIC" id="fig|1414851.3.peg.1927"/>
<dbReference type="PANTHER" id="PTHR43281">
    <property type="entry name" value="FARNESYL DIPHOSPHATE SYNTHASE"/>
    <property type="match status" value="1"/>
</dbReference>